<keyword evidence="10" id="KW-0460">Magnesium</keyword>
<keyword evidence="5" id="KW-0808">Transferase</keyword>
<dbReference type="SUPFAM" id="SSF56112">
    <property type="entry name" value="Protein kinase-like (PK-like)"/>
    <property type="match status" value="1"/>
</dbReference>
<dbReference type="PROSITE" id="PS01245">
    <property type="entry name" value="RIO1"/>
    <property type="match status" value="1"/>
</dbReference>
<dbReference type="Gene3D" id="3.30.200.20">
    <property type="entry name" value="Phosphorylase Kinase, domain 1"/>
    <property type="match status" value="1"/>
</dbReference>
<keyword evidence="6" id="KW-0479">Metal-binding</keyword>
<keyword evidence="9" id="KW-0067">ATP-binding</keyword>
<proteinExistence type="inferred from homology"/>
<dbReference type="Gene3D" id="1.10.510.10">
    <property type="entry name" value="Transferase(Phosphotransferase) domain 1"/>
    <property type="match status" value="1"/>
</dbReference>
<evidence type="ECO:0000256" key="12">
    <source>
        <dbReference type="ARBA" id="ARBA00048679"/>
    </source>
</evidence>
<dbReference type="InterPro" id="IPR036388">
    <property type="entry name" value="WH-like_DNA-bd_sf"/>
</dbReference>
<comment type="cofactor">
    <cofactor evidence="1">
        <name>Mg(2+)</name>
        <dbReference type="ChEBI" id="CHEBI:18420"/>
    </cofactor>
</comment>
<keyword evidence="8 14" id="KW-0418">Kinase</keyword>
<feature type="domain" description="RIO kinase" evidence="13">
    <location>
        <begin position="51"/>
        <end position="276"/>
    </location>
</feature>
<comment type="catalytic activity">
    <reaction evidence="12">
        <text>L-seryl-[protein] + ATP = O-phospho-L-seryl-[protein] + ADP + H(+)</text>
        <dbReference type="Rhea" id="RHEA:17989"/>
        <dbReference type="Rhea" id="RHEA-COMP:9863"/>
        <dbReference type="Rhea" id="RHEA-COMP:11604"/>
        <dbReference type="ChEBI" id="CHEBI:15378"/>
        <dbReference type="ChEBI" id="CHEBI:29999"/>
        <dbReference type="ChEBI" id="CHEBI:30616"/>
        <dbReference type="ChEBI" id="CHEBI:83421"/>
        <dbReference type="ChEBI" id="CHEBI:456216"/>
        <dbReference type="EC" id="2.7.11.1"/>
    </reaction>
</comment>
<evidence type="ECO:0000256" key="10">
    <source>
        <dbReference type="ARBA" id="ARBA00022842"/>
    </source>
</evidence>
<evidence type="ECO:0000256" key="1">
    <source>
        <dbReference type="ARBA" id="ARBA00001946"/>
    </source>
</evidence>
<dbReference type="InterPro" id="IPR018935">
    <property type="entry name" value="RIO_kinase_CS"/>
</dbReference>
<sequence>MVKNLKRFEFVPIEYIVKKFERRYSQKEIVARIKKLTHYKLIARHPMMEAYRITFLGLDCMALRILVTKNIIKAVGDVVGIGKESEVYSGLSENDEIVAIKLYKIGKQSFRHVARFRGYYSDDVAQSSWLRRSIIAGLREKEALTILNRFNIEGVPKIYGGALHSVVLEFIDGARLNEIHELKDPENVFNQIIEIIRRAYKDASLVHGDLSEYNVIVRLDDESEKVYIIDWPQFVSIASPLSTQLLKRDIENIAKFFKRRFRLDVDAQEVFKYITGQ</sequence>
<dbReference type="InterPro" id="IPR018934">
    <property type="entry name" value="RIO_dom"/>
</dbReference>
<dbReference type="EC" id="2.7.11.1" evidence="3"/>
<dbReference type="PANTHER" id="PTHR45852:SF1">
    <property type="entry name" value="SERINE_THREONINE-PROTEIN KINASE RIO2"/>
    <property type="match status" value="1"/>
</dbReference>
<dbReference type="GO" id="GO:0005524">
    <property type="term" value="F:ATP binding"/>
    <property type="evidence" value="ECO:0007669"/>
    <property type="project" value="UniProtKB-KW"/>
</dbReference>
<evidence type="ECO:0000256" key="11">
    <source>
        <dbReference type="ARBA" id="ARBA00047899"/>
    </source>
</evidence>
<dbReference type="GO" id="GO:0046872">
    <property type="term" value="F:metal ion binding"/>
    <property type="evidence" value="ECO:0007669"/>
    <property type="project" value="UniProtKB-KW"/>
</dbReference>
<evidence type="ECO:0000256" key="3">
    <source>
        <dbReference type="ARBA" id="ARBA00012513"/>
    </source>
</evidence>
<comment type="caution">
    <text evidence="14">The sequence shown here is derived from an EMBL/GenBank/DDBJ whole genome shotgun (WGS) entry which is preliminary data.</text>
</comment>
<dbReference type="GO" id="GO:0030688">
    <property type="term" value="C:preribosome, small subunit precursor"/>
    <property type="evidence" value="ECO:0007669"/>
    <property type="project" value="TreeGrafter"/>
</dbReference>
<dbReference type="GO" id="GO:0005829">
    <property type="term" value="C:cytosol"/>
    <property type="evidence" value="ECO:0007669"/>
    <property type="project" value="TreeGrafter"/>
</dbReference>
<evidence type="ECO:0000256" key="4">
    <source>
        <dbReference type="ARBA" id="ARBA00022527"/>
    </source>
</evidence>
<protein>
    <recommendedName>
        <fullName evidence="3">non-specific serine/threonine protein kinase</fullName>
        <ecNumber evidence="3">2.7.11.1</ecNumber>
    </recommendedName>
</protein>
<evidence type="ECO:0000256" key="2">
    <source>
        <dbReference type="ARBA" id="ARBA00009196"/>
    </source>
</evidence>
<dbReference type="AlphaFoldDB" id="A0A7C2V927"/>
<dbReference type="GO" id="GO:0004674">
    <property type="term" value="F:protein serine/threonine kinase activity"/>
    <property type="evidence" value="ECO:0007669"/>
    <property type="project" value="UniProtKB-KW"/>
</dbReference>
<dbReference type="PANTHER" id="PTHR45852">
    <property type="entry name" value="SER/THR-PROTEIN KINASE RIO2"/>
    <property type="match status" value="1"/>
</dbReference>
<dbReference type="Gene3D" id="1.10.10.10">
    <property type="entry name" value="Winged helix-like DNA-binding domain superfamily/Winged helix DNA-binding domain"/>
    <property type="match status" value="1"/>
</dbReference>
<evidence type="ECO:0000259" key="13">
    <source>
        <dbReference type="SMART" id="SM00090"/>
    </source>
</evidence>
<evidence type="ECO:0000256" key="7">
    <source>
        <dbReference type="ARBA" id="ARBA00022741"/>
    </source>
</evidence>
<comment type="similarity">
    <text evidence="2">Belongs to the protein kinase superfamily. RIO-type Ser/Thr kinase family.</text>
</comment>
<dbReference type="GO" id="GO:0030490">
    <property type="term" value="P:maturation of SSU-rRNA"/>
    <property type="evidence" value="ECO:0007669"/>
    <property type="project" value="TreeGrafter"/>
</dbReference>
<dbReference type="Pfam" id="PF09202">
    <property type="entry name" value="Rio2_N"/>
    <property type="match status" value="1"/>
</dbReference>
<evidence type="ECO:0000256" key="8">
    <source>
        <dbReference type="ARBA" id="ARBA00022777"/>
    </source>
</evidence>
<gene>
    <name evidence="14" type="ORF">ENO77_01255</name>
</gene>
<dbReference type="EMBL" id="DSGT01000003">
    <property type="protein sequence ID" value="HEW52792.1"/>
    <property type="molecule type" value="Genomic_DNA"/>
</dbReference>
<dbReference type="Pfam" id="PF01163">
    <property type="entry name" value="RIO1"/>
    <property type="match status" value="1"/>
</dbReference>
<accession>A0A7C2V927</accession>
<dbReference type="InterPro" id="IPR015285">
    <property type="entry name" value="RIO2_wHTH_N"/>
</dbReference>
<keyword evidence="4 14" id="KW-0723">Serine/threonine-protein kinase</keyword>
<comment type="catalytic activity">
    <reaction evidence="11">
        <text>L-threonyl-[protein] + ATP = O-phospho-L-threonyl-[protein] + ADP + H(+)</text>
        <dbReference type="Rhea" id="RHEA:46608"/>
        <dbReference type="Rhea" id="RHEA-COMP:11060"/>
        <dbReference type="Rhea" id="RHEA-COMP:11605"/>
        <dbReference type="ChEBI" id="CHEBI:15378"/>
        <dbReference type="ChEBI" id="CHEBI:30013"/>
        <dbReference type="ChEBI" id="CHEBI:30616"/>
        <dbReference type="ChEBI" id="CHEBI:61977"/>
        <dbReference type="ChEBI" id="CHEBI:456216"/>
        <dbReference type="EC" id="2.7.11.1"/>
    </reaction>
</comment>
<dbReference type="SMART" id="SM00090">
    <property type="entry name" value="RIO"/>
    <property type="match status" value="1"/>
</dbReference>
<organism evidence="14">
    <name type="scientific">Ignisphaera aggregans</name>
    <dbReference type="NCBI Taxonomy" id="334771"/>
    <lineage>
        <taxon>Archaea</taxon>
        <taxon>Thermoproteota</taxon>
        <taxon>Thermoprotei</taxon>
        <taxon>Desulfurococcales</taxon>
        <taxon>Desulfurococcaceae</taxon>
        <taxon>Ignisphaera</taxon>
    </lineage>
</organism>
<evidence type="ECO:0000256" key="5">
    <source>
        <dbReference type="ARBA" id="ARBA00022679"/>
    </source>
</evidence>
<reference evidence="14" key="1">
    <citation type="journal article" date="2020" name="mSystems">
        <title>Genome- and Community-Level Interaction Insights into Carbon Utilization and Element Cycling Functions of Hydrothermarchaeota in Hydrothermal Sediment.</title>
        <authorList>
            <person name="Zhou Z."/>
            <person name="Liu Y."/>
            <person name="Xu W."/>
            <person name="Pan J."/>
            <person name="Luo Z.H."/>
            <person name="Li M."/>
        </authorList>
    </citation>
    <scope>NUCLEOTIDE SEQUENCE [LARGE SCALE GENOMIC DNA]</scope>
    <source>
        <strain evidence="14">SpSt-16</strain>
    </source>
</reference>
<name>A0A7C2V927_9CREN</name>
<keyword evidence="7" id="KW-0547">Nucleotide-binding</keyword>
<evidence type="ECO:0000313" key="14">
    <source>
        <dbReference type="EMBL" id="HEW52792.1"/>
    </source>
</evidence>
<dbReference type="InterPro" id="IPR000687">
    <property type="entry name" value="RIO_kinase"/>
</dbReference>
<evidence type="ECO:0000256" key="9">
    <source>
        <dbReference type="ARBA" id="ARBA00022840"/>
    </source>
</evidence>
<dbReference type="InterPro" id="IPR011009">
    <property type="entry name" value="Kinase-like_dom_sf"/>
</dbReference>
<evidence type="ECO:0000256" key="6">
    <source>
        <dbReference type="ARBA" id="ARBA00022723"/>
    </source>
</evidence>